<dbReference type="AlphaFoldDB" id="A0A1B0CKB5"/>
<feature type="region of interest" description="Disordered" evidence="12">
    <location>
        <begin position="471"/>
        <end position="531"/>
    </location>
</feature>
<dbReference type="GO" id="GO:0042709">
    <property type="term" value="C:succinate-CoA ligase complex"/>
    <property type="evidence" value="ECO:0007669"/>
    <property type="project" value="TreeGrafter"/>
</dbReference>
<evidence type="ECO:0000256" key="13">
    <source>
        <dbReference type="SAM" id="Phobius"/>
    </source>
</evidence>
<evidence type="ECO:0000256" key="6">
    <source>
        <dbReference type="ARBA" id="ARBA00022741"/>
    </source>
</evidence>
<dbReference type="GO" id="GO:0006104">
    <property type="term" value="P:succinyl-CoA metabolic process"/>
    <property type="evidence" value="ECO:0007669"/>
    <property type="project" value="TreeGrafter"/>
</dbReference>
<evidence type="ECO:0000256" key="2">
    <source>
        <dbReference type="ARBA" id="ARBA00004294"/>
    </source>
</evidence>
<keyword evidence="11" id="KW-0175">Coiled coil</keyword>
<evidence type="ECO:0000256" key="11">
    <source>
        <dbReference type="SAM" id="Coils"/>
    </source>
</evidence>
<dbReference type="Gene3D" id="3.30.1490.20">
    <property type="entry name" value="ATP-grasp fold, A domain"/>
    <property type="match status" value="1"/>
</dbReference>
<dbReference type="Proteomes" id="UP000092461">
    <property type="component" value="Unassembled WGS sequence"/>
</dbReference>
<keyword evidence="19" id="KW-1185">Reference proteome</keyword>
<evidence type="ECO:0000256" key="9">
    <source>
        <dbReference type="ARBA" id="ARBA00023128"/>
    </source>
</evidence>
<comment type="pathway">
    <text evidence="3">Carbohydrate metabolism; tricarboxylic acid cycle; succinate from succinyl-CoA (ligase route): step 1/1.</text>
</comment>
<evidence type="ECO:0000259" key="14">
    <source>
        <dbReference type="Pfam" id="PF00549"/>
    </source>
</evidence>
<dbReference type="Gene3D" id="3.40.50.261">
    <property type="entry name" value="Succinyl-CoA synthetase domains"/>
    <property type="match status" value="1"/>
</dbReference>
<dbReference type="GO" id="GO:0005524">
    <property type="term" value="F:ATP binding"/>
    <property type="evidence" value="ECO:0007669"/>
    <property type="project" value="InterPro"/>
</dbReference>
<dbReference type="GO" id="GO:0005741">
    <property type="term" value="C:mitochondrial outer membrane"/>
    <property type="evidence" value="ECO:0007669"/>
    <property type="project" value="UniProtKB-SubCell"/>
</dbReference>
<name>A0A1B0CKB5_LUTLO</name>
<reference evidence="19" key="1">
    <citation type="submission" date="2012-05" db="EMBL/GenBank/DDBJ databases">
        <title>Whole Genome Assembly of Lutzomyia longipalpis.</title>
        <authorList>
            <person name="Richards S."/>
            <person name="Qu C."/>
            <person name="Dillon R."/>
            <person name="Worley K."/>
            <person name="Scherer S."/>
            <person name="Batterton M."/>
            <person name="Taylor A."/>
            <person name="Hawes A."/>
            <person name="Hernandez B."/>
            <person name="Kovar C."/>
            <person name="Mandapat C."/>
            <person name="Pham C."/>
            <person name="Qu C."/>
            <person name="Jing C."/>
            <person name="Bess C."/>
            <person name="Bandaranaike D."/>
            <person name="Ngo D."/>
            <person name="Ongeri F."/>
            <person name="Arias F."/>
            <person name="Lara F."/>
            <person name="Weissenberger G."/>
            <person name="Kamau G."/>
            <person name="Han H."/>
            <person name="Shen H."/>
            <person name="Dinh H."/>
            <person name="Khalil I."/>
            <person name="Jones J."/>
            <person name="Shafer J."/>
            <person name="Jayaseelan J."/>
            <person name="Quiroz J."/>
            <person name="Blankenburg K."/>
            <person name="Nguyen L."/>
            <person name="Jackson L."/>
            <person name="Francisco L."/>
            <person name="Tang L.-Y."/>
            <person name="Pu L.-L."/>
            <person name="Perales L."/>
            <person name="Lorensuhewa L."/>
            <person name="Munidasa M."/>
            <person name="Coyle M."/>
            <person name="Taylor M."/>
            <person name="Puazo M."/>
            <person name="Firestine M."/>
            <person name="Scheel M."/>
            <person name="Javaid M."/>
            <person name="Wang M."/>
            <person name="Li M."/>
            <person name="Tabassum N."/>
            <person name="Saada N."/>
            <person name="Osuji N."/>
            <person name="Aqrawi P."/>
            <person name="Fu Q."/>
            <person name="Thornton R."/>
            <person name="Raj R."/>
            <person name="Goodspeed R."/>
            <person name="Mata R."/>
            <person name="Najjar R."/>
            <person name="Gubbala S."/>
            <person name="Lee S."/>
            <person name="Denson S."/>
            <person name="Patil S."/>
            <person name="Macmil S."/>
            <person name="Qi S."/>
            <person name="Matskevitch T."/>
            <person name="Palculict T."/>
            <person name="Mathew T."/>
            <person name="Vee V."/>
            <person name="Velamala V."/>
            <person name="Korchina V."/>
            <person name="Cai W."/>
            <person name="Liu W."/>
            <person name="Dai W."/>
            <person name="Zou X."/>
            <person name="Zhu Y."/>
            <person name="Zhang Y."/>
            <person name="Wu Y.-Q."/>
            <person name="Xin Y."/>
            <person name="Nazarath L."/>
            <person name="Kovar C."/>
            <person name="Han Y."/>
            <person name="Muzny D."/>
            <person name="Gibbs R."/>
        </authorList>
    </citation>
    <scope>NUCLEOTIDE SEQUENCE [LARGE SCALE GENOMIC DNA]</scope>
    <source>
        <strain evidence="19">Jacobina</strain>
    </source>
</reference>
<dbReference type="GO" id="GO:0006099">
    <property type="term" value="P:tricarboxylic acid cycle"/>
    <property type="evidence" value="ECO:0007669"/>
    <property type="project" value="UniProtKB-UniPathway"/>
</dbReference>
<protein>
    <submittedName>
        <fullName evidence="17">Putative succinate--coa ligase gdp-forming subunit beta aethina tumida</fullName>
    </submittedName>
</protein>
<dbReference type="Pfam" id="PF05644">
    <property type="entry name" value="Miff"/>
    <property type="match status" value="2"/>
</dbReference>
<keyword evidence="6" id="KW-0547">Nucleotide-binding</keyword>
<evidence type="ECO:0000259" key="16">
    <source>
        <dbReference type="Pfam" id="PF08442"/>
    </source>
</evidence>
<dbReference type="GO" id="GO:0004776">
    <property type="term" value="F:succinate-CoA ligase (GDP-forming) activity"/>
    <property type="evidence" value="ECO:0007669"/>
    <property type="project" value="TreeGrafter"/>
</dbReference>
<evidence type="ECO:0000313" key="18">
    <source>
        <dbReference type="EnsemblMetazoa" id="LLOJ005052-PA"/>
    </source>
</evidence>
<keyword evidence="4 17" id="KW-0436">Ligase</keyword>
<reference evidence="18" key="3">
    <citation type="submission" date="2020-05" db="UniProtKB">
        <authorList>
            <consortium name="EnsemblMetazoa"/>
        </authorList>
    </citation>
    <scope>IDENTIFICATION</scope>
    <source>
        <strain evidence="18">Jacobina</strain>
    </source>
</reference>
<evidence type="ECO:0000256" key="5">
    <source>
        <dbReference type="ARBA" id="ARBA00022692"/>
    </source>
</evidence>
<sequence>MSSFALGASSFCRQLLPGFKIVRSSGGRRNLSLLEYQSKQLLDESGVSIQKFRMLEEKRNDADQLKDFQVPEYVVKAQILAGGRGKGHFDNGFKGGVHLTRKAEEAVSLANKMLGQKLITKQTPEDGILVRKVMVAKSVDIEWTLKLWPRRLPDKIKTLPIDITRGVTREQSLSVAEFLEFKGSLREKAAQEIEKLWQLFLKVDAVQIEINPLAETKEGEEVEAAKYNLNYISMDGNIGCLVNGAGLAMATMDIIKLNGGNPANFLDVGGGVNEDQVLKAFQILLSDSKVKIIVVNVFGGIVNCSTIANGVVNACKTIDLKIPVVVRLAGTNAEEARQIVLSMARSGSPPRFNNYEDDPVYQNVNFTQDISEQMRVPKSIKATGEYFDERDILPGSANLNSWNYSEKLDMTVPDRIVVIGQEKHHVLGAGTRSAPREILLENSIMSKADTDQVRVSTPPRTISLAEHYFPTASDQLEESPQLDEEEYGNDGEAAHGGDGNRASARHPKYSSHAASELIRSHSRESTPPMSQSLMEGMTASEEVVQLRRQINKLNRRVYSIEMKSMQREQREKIIYCLGLAYFIIKAFLWLNRN</sequence>
<feature type="domain" description="Mff-like" evidence="15">
    <location>
        <begin position="354"/>
        <end position="484"/>
    </location>
</feature>
<dbReference type="UniPathway" id="UPA00223">
    <property type="reaction ID" value="UER00999"/>
</dbReference>
<dbReference type="VEuPathDB" id="VectorBase:LLONM1_000544"/>
<dbReference type="InterPro" id="IPR013650">
    <property type="entry name" value="ATP-grasp_succ-CoA_synth-type"/>
</dbReference>
<dbReference type="SUPFAM" id="SSF52210">
    <property type="entry name" value="Succinyl-CoA synthetase domains"/>
    <property type="match status" value="1"/>
</dbReference>
<keyword evidence="7" id="KW-1000">Mitochondrion outer membrane</keyword>
<evidence type="ECO:0000256" key="10">
    <source>
        <dbReference type="ARBA" id="ARBA00023136"/>
    </source>
</evidence>
<dbReference type="VEuPathDB" id="VectorBase:LLONM1_004846"/>
<feature type="compositionally biased region" description="Acidic residues" evidence="12">
    <location>
        <begin position="475"/>
        <end position="489"/>
    </location>
</feature>
<accession>A0A1B0CKB5</accession>
<feature type="domain" description="ATP-grasp fold succinyl-CoA synthetase-type" evidence="16">
    <location>
        <begin position="151"/>
        <end position="214"/>
    </location>
</feature>
<comment type="subcellular location">
    <subcellularLocation>
        <location evidence="1">Membrane</location>
        <topology evidence="1">Single-pass membrane protein</topology>
    </subcellularLocation>
    <subcellularLocation>
        <location evidence="2">Mitochondrion outer membrane</location>
    </subcellularLocation>
</comment>
<dbReference type="EMBL" id="GITU01008770">
    <property type="protein sequence ID" value="MBC1177473.1"/>
    <property type="molecule type" value="Transcribed_RNA"/>
</dbReference>
<dbReference type="PANTHER" id="PTHR11815:SF10">
    <property type="entry name" value="SUCCINATE--COA LIGASE [GDP-FORMING] SUBUNIT BETA, MITOCHONDRIAL"/>
    <property type="match status" value="1"/>
</dbReference>
<dbReference type="PANTHER" id="PTHR11815">
    <property type="entry name" value="SUCCINYL-COA SYNTHETASE BETA CHAIN"/>
    <property type="match status" value="1"/>
</dbReference>
<evidence type="ECO:0000256" key="7">
    <source>
        <dbReference type="ARBA" id="ARBA00022787"/>
    </source>
</evidence>
<evidence type="ECO:0000256" key="4">
    <source>
        <dbReference type="ARBA" id="ARBA00022598"/>
    </source>
</evidence>
<dbReference type="FunFam" id="3.30.1490.20:FF:000004">
    <property type="entry name" value="Succinate--CoA ligase [ADP-forming] subunit beta, mitochondrial"/>
    <property type="match status" value="1"/>
</dbReference>
<keyword evidence="8 13" id="KW-1133">Transmembrane helix</keyword>
<reference evidence="17" key="2">
    <citation type="journal article" date="2020" name="BMC">
        <title>Leishmania infection induces a limited differential gene expression in the sand fly midgut.</title>
        <authorList>
            <person name="Coutinho-Abreu I.V."/>
            <person name="Serafim T.D."/>
            <person name="Meneses C."/>
            <person name="Kamhawi S."/>
            <person name="Oliveira F."/>
            <person name="Valenzuela J.G."/>
        </authorList>
    </citation>
    <scope>NUCLEOTIDE SEQUENCE</scope>
    <source>
        <strain evidence="17">Jacobina</strain>
        <tissue evidence="17">Midgut</tissue>
    </source>
</reference>
<feature type="domain" description="Mff-like" evidence="15">
    <location>
        <begin position="509"/>
        <end position="592"/>
    </location>
</feature>
<keyword evidence="5 13" id="KW-0812">Transmembrane</keyword>
<organism evidence="18 19">
    <name type="scientific">Lutzomyia longipalpis</name>
    <name type="common">Sand fly</name>
    <dbReference type="NCBI Taxonomy" id="7200"/>
    <lineage>
        <taxon>Eukaryota</taxon>
        <taxon>Metazoa</taxon>
        <taxon>Ecdysozoa</taxon>
        <taxon>Arthropoda</taxon>
        <taxon>Hexapoda</taxon>
        <taxon>Insecta</taxon>
        <taxon>Pterygota</taxon>
        <taxon>Neoptera</taxon>
        <taxon>Endopterygota</taxon>
        <taxon>Diptera</taxon>
        <taxon>Nematocera</taxon>
        <taxon>Psychodoidea</taxon>
        <taxon>Psychodidae</taxon>
        <taxon>Lutzomyia</taxon>
        <taxon>Lutzomyia</taxon>
    </lineage>
</organism>
<dbReference type="Pfam" id="PF00549">
    <property type="entry name" value="Ligase_CoA"/>
    <property type="match status" value="1"/>
</dbReference>
<dbReference type="InterPro" id="IPR017866">
    <property type="entry name" value="Succ-CoA_synthase_bsu_CS"/>
</dbReference>
<evidence type="ECO:0000259" key="15">
    <source>
        <dbReference type="Pfam" id="PF05644"/>
    </source>
</evidence>
<dbReference type="VEuPathDB" id="VectorBase:LLOJ005052"/>
<dbReference type="Pfam" id="PF08442">
    <property type="entry name" value="ATP-grasp_2"/>
    <property type="match status" value="2"/>
</dbReference>
<evidence type="ECO:0000256" key="12">
    <source>
        <dbReference type="SAM" id="MobiDB-lite"/>
    </source>
</evidence>
<feature type="domain" description="ATP-citrate synthase/succinyl-CoA ligase C-terminal" evidence="14">
    <location>
        <begin position="241"/>
        <end position="335"/>
    </location>
</feature>
<evidence type="ECO:0000313" key="19">
    <source>
        <dbReference type="Proteomes" id="UP000092461"/>
    </source>
</evidence>
<dbReference type="InterPro" id="IPR005811">
    <property type="entry name" value="SUCC_ACL_C"/>
</dbReference>
<proteinExistence type="predicted"/>
<evidence type="ECO:0000256" key="8">
    <source>
        <dbReference type="ARBA" id="ARBA00022989"/>
    </source>
</evidence>
<feature type="coiled-coil region" evidence="11">
    <location>
        <begin position="536"/>
        <end position="563"/>
    </location>
</feature>
<feature type="transmembrane region" description="Helical" evidence="13">
    <location>
        <begin position="573"/>
        <end position="590"/>
    </location>
</feature>
<dbReference type="PROSITE" id="PS01217">
    <property type="entry name" value="SUCCINYL_COA_LIG_3"/>
    <property type="match status" value="1"/>
</dbReference>
<evidence type="ECO:0000256" key="1">
    <source>
        <dbReference type="ARBA" id="ARBA00004167"/>
    </source>
</evidence>
<dbReference type="FunFam" id="3.40.50.261:FF:000001">
    <property type="entry name" value="Succinate--CoA ligase [ADP-forming] subunit beta"/>
    <property type="match status" value="1"/>
</dbReference>
<keyword evidence="10 13" id="KW-0472">Membrane</keyword>
<keyword evidence="9" id="KW-0496">Mitochondrion</keyword>
<dbReference type="InterPro" id="IPR039433">
    <property type="entry name" value="Mff-like_dom"/>
</dbReference>
<dbReference type="InterPro" id="IPR016102">
    <property type="entry name" value="Succinyl-CoA_synth-like"/>
</dbReference>
<dbReference type="EMBL" id="AJWK01015962">
    <property type="status" value="NOT_ANNOTATED_CDS"/>
    <property type="molecule type" value="Genomic_DNA"/>
</dbReference>
<feature type="domain" description="ATP-grasp fold succinyl-CoA synthetase-type" evidence="16">
    <location>
        <begin position="33"/>
        <end position="142"/>
    </location>
</feature>
<dbReference type="SUPFAM" id="SSF56059">
    <property type="entry name" value="Glutathione synthetase ATP-binding domain-like"/>
    <property type="match status" value="1"/>
</dbReference>
<dbReference type="InterPro" id="IPR013815">
    <property type="entry name" value="ATP_grasp_subdomain_1"/>
</dbReference>
<evidence type="ECO:0000256" key="3">
    <source>
        <dbReference type="ARBA" id="ARBA00005064"/>
    </source>
</evidence>
<evidence type="ECO:0000313" key="17">
    <source>
        <dbReference type="EMBL" id="MBC1177473.1"/>
    </source>
</evidence>
<dbReference type="EnsemblMetazoa" id="LLOJ005052-RA">
    <property type="protein sequence ID" value="LLOJ005052-PA"/>
    <property type="gene ID" value="LLOJ005052"/>
</dbReference>